<dbReference type="SUPFAM" id="SSF46785">
    <property type="entry name" value="Winged helix' DNA-binding domain"/>
    <property type="match status" value="1"/>
</dbReference>
<dbReference type="Pfam" id="PF00126">
    <property type="entry name" value="HTH_1"/>
    <property type="match status" value="1"/>
</dbReference>
<dbReference type="FunFam" id="1.10.10.10:FF:000001">
    <property type="entry name" value="LysR family transcriptional regulator"/>
    <property type="match status" value="1"/>
</dbReference>
<dbReference type="RefSeq" id="WP_061149172.1">
    <property type="nucleotide sequence ID" value="NZ_FCOM02000024.1"/>
</dbReference>
<dbReference type="CDD" id="cd08414">
    <property type="entry name" value="PBP2_LTTR_aromatics_like"/>
    <property type="match status" value="1"/>
</dbReference>
<dbReference type="OrthoDB" id="9067838at2"/>
<evidence type="ECO:0000256" key="2">
    <source>
        <dbReference type="ARBA" id="ARBA00023015"/>
    </source>
</evidence>
<organism evidence="6 7">
    <name type="scientific">Caballeronia arvi</name>
    <dbReference type="NCBI Taxonomy" id="1777135"/>
    <lineage>
        <taxon>Bacteria</taxon>
        <taxon>Pseudomonadati</taxon>
        <taxon>Pseudomonadota</taxon>
        <taxon>Betaproteobacteria</taxon>
        <taxon>Burkholderiales</taxon>
        <taxon>Burkholderiaceae</taxon>
        <taxon>Caballeronia</taxon>
    </lineage>
</organism>
<dbReference type="InterPro" id="IPR000847">
    <property type="entry name" value="LysR_HTH_N"/>
</dbReference>
<dbReference type="PANTHER" id="PTHR30346">
    <property type="entry name" value="TRANSCRIPTIONAL DUAL REGULATOR HCAR-RELATED"/>
    <property type="match status" value="1"/>
</dbReference>
<keyword evidence="2" id="KW-0805">Transcription regulation</keyword>
<feature type="domain" description="HTH lysR-type" evidence="5">
    <location>
        <begin position="1"/>
        <end position="58"/>
    </location>
</feature>
<dbReference type="Proteomes" id="UP000055019">
    <property type="component" value="Unassembled WGS sequence"/>
</dbReference>
<evidence type="ECO:0000256" key="1">
    <source>
        <dbReference type="ARBA" id="ARBA00009437"/>
    </source>
</evidence>
<reference evidence="6" key="1">
    <citation type="submission" date="2016-01" db="EMBL/GenBank/DDBJ databases">
        <authorList>
            <person name="Peeters C."/>
        </authorList>
    </citation>
    <scope>NUCLEOTIDE SEQUENCE [LARGE SCALE GENOMIC DNA]</scope>
    <source>
        <strain evidence="6">LMG 29317</strain>
    </source>
</reference>
<dbReference type="GO" id="GO:0003677">
    <property type="term" value="F:DNA binding"/>
    <property type="evidence" value="ECO:0007669"/>
    <property type="project" value="UniProtKB-KW"/>
</dbReference>
<dbReference type="SUPFAM" id="SSF53850">
    <property type="entry name" value="Periplasmic binding protein-like II"/>
    <property type="match status" value="1"/>
</dbReference>
<sequence length="310" mass="33326">MELKLLRAFLTIAELRHFGRAADALHLSQPALSKQIAALEASLGARLFERGRHGADLTAFGAGFIADAQTLVRDADDVLARAREAASGARGFLRVGLCLSTLTHVPRLIAEFGALNPGVSITLHDLSSQEQTNRLLARKLDVGFMRMPAGAGLSGFTVLDETLALALPAHTRHKRLPAELNELNEPGFIALSRTRGPGLSAQIDRWCAGHGFTPRVIQEADDIQSVLASVAGGVGAAFLPSRAQYLLRDARVMILRDQHARWRVGLAWQAGRESTVTDRFVAFMKARAKTLKASKASATPDDRASQGASL</sequence>
<evidence type="ECO:0000256" key="3">
    <source>
        <dbReference type="ARBA" id="ARBA00023125"/>
    </source>
</evidence>
<dbReference type="AlphaFoldDB" id="A0A158K257"/>
<dbReference type="PANTHER" id="PTHR30346:SF28">
    <property type="entry name" value="HTH-TYPE TRANSCRIPTIONAL REGULATOR CYNR"/>
    <property type="match status" value="1"/>
</dbReference>
<name>A0A158K257_9BURK</name>
<keyword evidence="3" id="KW-0238">DNA-binding</keyword>
<accession>A0A158K257</accession>
<dbReference type="Gene3D" id="1.10.10.10">
    <property type="entry name" value="Winged helix-like DNA-binding domain superfamily/Winged helix DNA-binding domain"/>
    <property type="match status" value="1"/>
</dbReference>
<evidence type="ECO:0000259" key="5">
    <source>
        <dbReference type="PROSITE" id="PS50931"/>
    </source>
</evidence>
<dbReference type="InterPro" id="IPR005119">
    <property type="entry name" value="LysR_subst-bd"/>
</dbReference>
<keyword evidence="7" id="KW-1185">Reference proteome</keyword>
<proteinExistence type="inferred from homology"/>
<dbReference type="GO" id="GO:0032993">
    <property type="term" value="C:protein-DNA complex"/>
    <property type="evidence" value="ECO:0007669"/>
    <property type="project" value="TreeGrafter"/>
</dbReference>
<protein>
    <submittedName>
        <fullName evidence="6">LysR family transcriptional regulator</fullName>
    </submittedName>
</protein>
<dbReference type="GO" id="GO:0003700">
    <property type="term" value="F:DNA-binding transcription factor activity"/>
    <property type="evidence" value="ECO:0007669"/>
    <property type="project" value="InterPro"/>
</dbReference>
<dbReference type="EMBL" id="FCOM02000024">
    <property type="protein sequence ID" value="SAL75216.1"/>
    <property type="molecule type" value="Genomic_DNA"/>
</dbReference>
<comment type="similarity">
    <text evidence="1">Belongs to the LysR transcriptional regulatory family.</text>
</comment>
<keyword evidence="4" id="KW-0804">Transcription</keyword>
<dbReference type="InterPro" id="IPR036390">
    <property type="entry name" value="WH_DNA-bd_sf"/>
</dbReference>
<dbReference type="PROSITE" id="PS50931">
    <property type="entry name" value="HTH_LYSR"/>
    <property type="match status" value="1"/>
</dbReference>
<gene>
    <name evidence="6" type="ORF">AWB74_04775</name>
</gene>
<dbReference type="InterPro" id="IPR036388">
    <property type="entry name" value="WH-like_DNA-bd_sf"/>
</dbReference>
<evidence type="ECO:0000256" key="4">
    <source>
        <dbReference type="ARBA" id="ARBA00023163"/>
    </source>
</evidence>
<evidence type="ECO:0000313" key="6">
    <source>
        <dbReference type="EMBL" id="SAL75216.1"/>
    </source>
</evidence>
<dbReference type="Pfam" id="PF03466">
    <property type="entry name" value="LysR_substrate"/>
    <property type="match status" value="1"/>
</dbReference>
<evidence type="ECO:0000313" key="7">
    <source>
        <dbReference type="Proteomes" id="UP000055019"/>
    </source>
</evidence>
<comment type="caution">
    <text evidence="6">The sequence shown here is derived from an EMBL/GenBank/DDBJ whole genome shotgun (WGS) entry which is preliminary data.</text>
</comment>
<dbReference type="PRINTS" id="PR00039">
    <property type="entry name" value="HTHLYSR"/>
</dbReference>
<dbReference type="Gene3D" id="3.40.190.10">
    <property type="entry name" value="Periplasmic binding protein-like II"/>
    <property type="match status" value="2"/>
</dbReference>